<evidence type="ECO:0000313" key="4">
    <source>
        <dbReference type="EMBL" id="EFO81612.1"/>
    </source>
</evidence>
<accession>E1IAW6</accession>
<dbReference type="SMART" id="SM00228">
    <property type="entry name" value="PDZ"/>
    <property type="match status" value="1"/>
</dbReference>
<feature type="signal peptide" evidence="2">
    <location>
        <begin position="1"/>
        <end position="26"/>
    </location>
</feature>
<dbReference type="OrthoDB" id="140998at2"/>
<dbReference type="AlphaFoldDB" id="E1IAW6"/>
<dbReference type="InterPro" id="IPR036034">
    <property type="entry name" value="PDZ_sf"/>
</dbReference>
<keyword evidence="2" id="KW-0732">Signal</keyword>
<dbReference type="SUPFAM" id="SSF50156">
    <property type="entry name" value="PDZ domain-like"/>
    <property type="match status" value="1"/>
</dbReference>
<dbReference type="GO" id="GO:0030288">
    <property type="term" value="C:outer membrane-bounded periplasmic space"/>
    <property type="evidence" value="ECO:0007669"/>
    <property type="project" value="TreeGrafter"/>
</dbReference>
<dbReference type="Pfam" id="PF03572">
    <property type="entry name" value="Peptidase_S41"/>
    <property type="match status" value="1"/>
</dbReference>
<dbReference type="InterPro" id="IPR029045">
    <property type="entry name" value="ClpP/crotonase-like_dom_sf"/>
</dbReference>
<dbReference type="PROSITE" id="PS50106">
    <property type="entry name" value="PDZ"/>
    <property type="match status" value="1"/>
</dbReference>
<protein>
    <submittedName>
        <fullName evidence="4">Peptidase S41</fullName>
    </submittedName>
</protein>
<dbReference type="GO" id="GO:0007165">
    <property type="term" value="P:signal transduction"/>
    <property type="evidence" value="ECO:0007669"/>
    <property type="project" value="TreeGrafter"/>
</dbReference>
<feature type="domain" description="PDZ" evidence="3">
    <location>
        <begin position="137"/>
        <end position="197"/>
    </location>
</feature>
<dbReference type="Gene3D" id="3.30.750.44">
    <property type="match status" value="1"/>
</dbReference>
<feature type="region of interest" description="Disordered" evidence="1">
    <location>
        <begin position="29"/>
        <end position="60"/>
    </location>
</feature>
<dbReference type="Pfam" id="PF17820">
    <property type="entry name" value="PDZ_6"/>
    <property type="match status" value="1"/>
</dbReference>
<dbReference type="SMART" id="SM00245">
    <property type="entry name" value="TSPc"/>
    <property type="match status" value="1"/>
</dbReference>
<name>E1IAW6_9CHLR</name>
<organism evidence="4 5">
    <name type="scientific">Oscillochloris trichoides DG-6</name>
    <dbReference type="NCBI Taxonomy" id="765420"/>
    <lineage>
        <taxon>Bacteria</taxon>
        <taxon>Bacillati</taxon>
        <taxon>Chloroflexota</taxon>
        <taxon>Chloroflexia</taxon>
        <taxon>Chloroflexales</taxon>
        <taxon>Chloroflexineae</taxon>
        <taxon>Oscillochloridaceae</taxon>
        <taxon>Oscillochloris</taxon>
    </lineage>
</organism>
<dbReference type="InterPro" id="IPR028204">
    <property type="entry name" value="Tricorn_C1"/>
</dbReference>
<dbReference type="SUPFAM" id="SSF52096">
    <property type="entry name" value="ClpP/crotonase"/>
    <property type="match status" value="1"/>
</dbReference>
<gene>
    <name evidence="4" type="ORF">OSCT_0467</name>
</gene>
<dbReference type="PANTHER" id="PTHR32060:SF30">
    <property type="entry name" value="CARBOXY-TERMINAL PROCESSING PROTEASE CTPA"/>
    <property type="match status" value="1"/>
</dbReference>
<dbReference type="Pfam" id="PF14684">
    <property type="entry name" value="Tricorn_C1"/>
    <property type="match status" value="1"/>
</dbReference>
<evidence type="ECO:0000256" key="2">
    <source>
        <dbReference type="SAM" id="SignalP"/>
    </source>
</evidence>
<dbReference type="STRING" id="765420.OSCT_0467"/>
<sequence>MKYLTCILLLLMLPACSLTIPGVASAPTPTPSVTLPASLPRPPRPPTPIPPQPTLAPTPTLAPLTLSERRRIFVQVWETVRDHYLYADYNGVDWQAVYDEVSAQVDASTDAEAFYRLMERMIERLDDDHSRYESPQEVAAQQAEFSGTLRYGGIGAEIRDVDEGGLISSVVPGGPADRAGIMPRDVIISVDGVDYEDSDAFGPGGPISQVRGEPGTPVRLGIRSPNQPPREVVVIREVIDLDAFNRVHARRLANSSLGLLSIPSFYVEGVDRQVRQAVEDLLQDGPLTGLIIDVRANGGGYVHLMRNTIALFHDGGIIGSTSGRSSSEEQRIPTGKQIPDLREVPIVVLVSEETISAAEMFAAGMQVLGRARIVGTPSAGNTENLYSYDFADGSRLLLAEVAFYLPDGTPVEGRGVQPDRRVDAEWWRYQPEDDPQIQAAIEELQRAE</sequence>
<dbReference type="eggNOG" id="COG0793">
    <property type="taxonomic scope" value="Bacteria"/>
</dbReference>
<dbReference type="GO" id="GO:0004175">
    <property type="term" value="F:endopeptidase activity"/>
    <property type="evidence" value="ECO:0007669"/>
    <property type="project" value="TreeGrafter"/>
</dbReference>
<dbReference type="InterPro" id="IPR001478">
    <property type="entry name" value="PDZ"/>
</dbReference>
<dbReference type="InterPro" id="IPR005151">
    <property type="entry name" value="Tail-specific_protease"/>
</dbReference>
<comment type="caution">
    <text evidence="4">The sequence shown here is derived from an EMBL/GenBank/DDBJ whole genome shotgun (WGS) entry which is preliminary data.</text>
</comment>
<reference evidence="4 5" key="1">
    <citation type="journal article" date="2011" name="J. Bacteriol.">
        <title>Draft genome sequence of the anoxygenic filamentous phototrophic bacterium Oscillochloris trichoides subsp. DG-6.</title>
        <authorList>
            <person name="Kuznetsov B.B."/>
            <person name="Ivanovsky R.N."/>
            <person name="Keppen O.I."/>
            <person name="Sukhacheva M.V."/>
            <person name="Bumazhkin B.K."/>
            <person name="Patutina E.O."/>
            <person name="Beletsky A.V."/>
            <person name="Mardanov A.V."/>
            <person name="Baslerov R.V."/>
            <person name="Panteleeva A.N."/>
            <person name="Kolganova T.V."/>
            <person name="Ravin N.V."/>
            <person name="Skryabin K.G."/>
        </authorList>
    </citation>
    <scope>NUCLEOTIDE SEQUENCE [LARGE SCALE GENOMIC DNA]</scope>
    <source>
        <strain evidence="4 5">DG-6</strain>
    </source>
</reference>
<dbReference type="Proteomes" id="UP000054010">
    <property type="component" value="Unassembled WGS sequence"/>
</dbReference>
<dbReference type="CDD" id="cd07562">
    <property type="entry name" value="Peptidase_S41_TRI"/>
    <property type="match status" value="1"/>
</dbReference>
<dbReference type="Gene3D" id="2.30.42.10">
    <property type="match status" value="1"/>
</dbReference>
<dbReference type="PANTHER" id="PTHR32060">
    <property type="entry name" value="TAIL-SPECIFIC PROTEASE"/>
    <property type="match status" value="1"/>
</dbReference>
<evidence type="ECO:0000256" key="1">
    <source>
        <dbReference type="SAM" id="MobiDB-lite"/>
    </source>
</evidence>
<feature type="chain" id="PRO_5003146870" evidence="2">
    <location>
        <begin position="27"/>
        <end position="448"/>
    </location>
</feature>
<evidence type="ECO:0000313" key="5">
    <source>
        <dbReference type="Proteomes" id="UP000054010"/>
    </source>
</evidence>
<evidence type="ECO:0000259" key="3">
    <source>
        <dbReference type="PROSITE" id="PS50106"/>
    </source>
</evidence>
<dbReference type="GO" id="GO:0006508">
    <property type="term" value="P:proteolysis"/>
    <property type="evidence" value="ECO:0007669"/>
    <property type="project" value="InterPro"/>
</dbReference>
<proteinExistence type="predicted"/>
<keyword evidence="5" id="KW-1185">Reference proteome</keyword>
<dbReference type="EMBL" id="ADVR01000008">
    <property type="protein sequence ID" value="EFO81612.1"/>
    <property type="molecule type" value="Genomic_DNA"/>
</dbReference>
<feature type="compositionally biased region" description="Pro residues" evidence="1">
    <location>
        <begin position="39"/>
        <end position="56"/>
    </location>
</feature>
<dbReference type="GO" id="GO:0008236">
    <property type="term" value="F:serine-type peptidase activity"/>
    <property type="evidence" value="ECO:0007669"/>
    <property type="project" value="InterPro"/>
</dbReference>
<dbReference type="Gene3D" id="3.90.226.10">
    <property type="entry name" value="2-enoyl-CoA Hydratase, Chain A, domain 1"/>
    <property type="match status" value="1"/>
</dbReference>
<dbReference type="HOGENOM" id="CLU_048401_0_0_0"/>
<dbReference type="InterPro" id="IPR041489">
    <property type="entry name" value="PDZ_6"/>
</dbReference>